<dbReference type="NCBIfam" id="TIGR01515">
    <property type="entry name" value="branching_enzym"/>
    <property type="match status" value="1"/>
</dbReference>
<feature type="active site" description="Nucleophile" evidence="10">
    <location>
        <position position="439"/>
    </location>
</feature>
<evidence type="ECO:0000256" key="7">
    <source>
        <dbReference type="ARBA" id="ARBA00022679"/>
    </source>
</evidence>
<reference evidence="13 14" key="1">
    <citation type="submission" date="2023-07" db="EMBL/GenBank/DDBJ databases">
        <title>Sorghum-associated microbial communities from plants grown in Nebraska, USA.</title>
        <authorList>
            <person name="Schachtman D."/>
        </authorList>
    </citation>
    <scope>NUCLEOTIDE SEQUENCE [LARGE SCALE GENOMIC DNA]</scope>
    <source>
        <strain evidence="13 14">4256</strain>
    </source>
</reference>
<dbReference type="CDD" id="cd02855">
    <property type="entry name" value="E_set_GBE_prok_N"/>
    <property type="match status" value="1"/>
</dbReference>
<dbReference type="GO" id="GO:0003844">
    <property type="term" value="F:1,4-alpha-glucan branching enzyme activity"/>
    <property type="evidence" value="ECO:0007669"/>
    <property type="project" value="UniProtKB-EC"/>
</dbReference>
<comment type="subunit">
    <text evidence="10">Monomer.</text>
</comment>
<dbReference type="InterPro" id="IPR013780">
    <property type="entry name" value="Glyco_hydro_b"/>
</dbReference>
<evidence type="ECO:0000313" key="13">
    <source>
        <dbReference type="EMBL" id="MDR7155383.1"/>
    </source>
</evidence>
<comment type="function">
    <text evidence="2 10">Catalyzes the formation of the alpha-1,6-glucosidic linkages in glycogen by scission of a 1,4-alpha-linked oligosaccharide from growing alpha-1,4-glucan chains and the subsequent attachment of the oligosaccharide to the alpha-1,6 position.</text>
</comment>
<dbReference type="SUPFAM" id="SSF81296">
    <property type="entry name" value="E set domains"/>
    <property type="match status" value="2"/>
</dbReference>
<evidence type="ECO:0000256" key="1">
    <source>
        <dbReference type="ARBA" id="ARBA00000826"/>
    </source>
</evidence>
<feature type="region of interest" description="Disordered" evidence="11">
    <location>
        <begin position="1"/>
        <end position="29"/>
    </location>
</feature>
<evidence type="ECO:0000256" key="5">
    <source>
        <dbReference type="ARBA" id="ARBA00022600"/>
    </source>
</evidence>
<protein>
    <recommendedName>
        <fullName evidence="10">1,4-alpha-glucan branching enzyme GlgB</fullName>
        <ecNumber evidence="10">2.4.1.18</ecNumber>
    </recommendedName>
    <alternativeName>
        <fullName evidence="10">1,4-alpha-D-glucan:1,4-alpha-D-glucan 6-glucosyl-transferase</fullName>
    </alternativeName>
    <alternativeName>
        <fullName evidence="10">Alpha-(1-&gt;4)-glucan branching enzyme</fullName>
    </alternativeName>
    <alternativeName>
        <fullName evidence="10">Glycogen branching enzyme</fullName>
        <shortName evidence="10">BE</shortName>
    </alternativeName>
</protein>
<keyword evidence="5 10" id="KW-0321">Glycogen metabolism</keyword>
<dbReference type="HAMAP" id="MF_00685">
    <property type="entry name" value="GlgB"/>
    <property type="match status" value="1"/>
</dbReference>
<dbReference type="SMART" id="SM00642">
    <property type="entry name" value="Aamy"/>
    <property type="match status" value="1"/>
</dbReference>
<dbReference type="InterPro" id="IPR006047">
    <property type="entry name" value="GH13_cat_dom"/>
</dbReference>
<dbReference type="NCBIfam" id="NF003811">
    <property type="entry name" value="PRK05402.1"/>
    <property type="match status" value="1"/>
</dbReference>
<evidence type="ECO:0000256" key="6">
    <source>
        <dbReference type="ARBA" id="ARBA00022676"/>
    </source>
</evidence>
<keyword evidence="8 10" id="KW-0320">Glycogen biosynthesis</keyword>
<comment type="caution">
    <text evidence="13">The sequence shown here is derived from an EMBL/GenBank/DDBJ whole genome shotgun (WGS) entry which is preliminary data.</text>
</comment>
<comment type="similarity">
    <text evidence="4 10">Belongs to the glycosyl hydrolase 13 family. GlgB subfamily.</text>
</comment>
<dbReference type="EC" id="2.4.1.18" evidence="10"/>
<name>A0ABU1X1E8_SPHXE</name>
<dbReference type="InterPro" id="IPR006048">
    <property type="entry name" value="A-amylase/branching_C"/>
</dbReference>
<dbReference type="Pfam" id="PF02806">
    <property type="entry name" value="Alpha-amylase_C"/>
    <property type="match status" value="1"/>
</dbReference>
<gene>
    <name evidence="10" type="primary">glgB</name>
    <name evidence="13" type="ORF">J2W40_002210</name>
</gene>
<dbReference type="NCBIfam" id="NF008967">
    <property type="entry name" value="PRK12313.1"/>
    <property type="match status" value="1"/>
</dbReference>
<keyword evidence="9 10" id="KW-0119">Carbohydrate metabolism</keyword>
<evidence type="ECO:0000256" key="10">
    <source>
        <dbReference type="HAMAP-Rule" id="MF_00685"/>
    </source>
</evidence>
<dbReference type="SUPFAM" id="SSF51445">
    <property type="entry name" value="(Trans)glycosidases"/>
    <property type="match status" value="1"/>
</dbReference>
<accession>A0ABU1X1E8</accession>
<dbReference type="InterPro" id="IPR044143">
    <property type="entry name" value="GlgB_N_E_set_prok"/>
</dbReference>
<evidence type="ECO:0000256" key="9">
    <source>
        <dbReference type="ARBA" id="ARBA00023277"/>
    </source>
</evidence>
<dbReference type="InterPro" id="IPR013783">
    <property type="entry name" value="Ig-like_fold"/>
</dbReference>
<keyword evidence="14" id="KW-1185">Reference proteome</keyword>
<dbReference type="Gene3D" id="2.60.40.10">
    <property type="entry name" value="Immunoglobulins"/>
    <property type="match status" value="1"/>
</dbReference>
<dbReference type="PIRSF" id="PIRSF000463">
    <property type="entry name" value="GlgB"/>
    <property type="match status" value="1"/>
</dbReference>
<dbReference type="Gene3D" id="2.60.40.1180">
    <property type="entry name" value="Golgi alpha-mannosidase II"/>
    <property type="match status" value="1"/>
</dbReference>
<dbReference type="EMBL" id="JAVDWV010000009">
    <property type="protein sequence ID" value="MDR7155383.1"/>
    <property type="molecule type" value="Genomic_DNA"/>
</dbReference>
<evidence type="ECO:0000256" key="3">
    <source>
        <dbReference type="ARBA" id="ARBA00004964"/>
    </source>
</evidence>
<dbReference type="InterPro" id="IPR006407">
    <property type="entry name" value="GlgB"/>
</dbReference>
<dbReference type="CDD" id="cd11322">
    <property type="entry name" value="AmyAc_Glg_BE"/>
    <property type="match status" value="1"/>
</dbReference>
<dbReference type="Gene3D" id="3.20.20.80">
    <property type="entry name" value="Glycosidases"/>
    <property type="match status" value="1"/>
</dbReference>
<evidence type="ECO:0000259" key="12">
    <source>
        <dbReference type="SMART" id="SM00642"/>
    </source>
</evidence>
<feature type="domain" description="Glycosyl hydrolase family 13 catalytic" evidence="12">
    <location>
        <begin position="282"/>
        <end position="649"/>
    </location>
</feature>
<dbReference type="PANTHER" id="PTHR43651:SF3">
    <property type="entry name" value="1,4-ALPHA-GLUCAN-BRANCHING ENZYME"/>
    <property type="match status" value="1"/>
</dbReference>
<dbReference type="InterPro" id="IPR004193">
    <property type="entry name" value="Glyco_hydro_13_N"/>
</dbReference>
<proteinExistence type="inferred from homology"/>
<organism evidence="13 14">
    <name type="scientific">Sphingobium xenophagum</name>
    <dbReference type="NCBI Taxonomy" id="121428"/>
    <lineage>
        <taxon>Bacteria</taxon>
        <taxon>Pseudomonadati</taxon>
        <taxon>Pseudomonadota</taxon>
        <taxon>Alphaproteobacteria</taxon>
        <taxon>Sphingomonadales</taxon>
        <taxon>Sphingomonadaceae</taxon>
        <taxon>Sphingobium</taxon>
    </lineage>
</organism>
<evidence type="ECO:0000256" key="2">
    <source>
        <dbReference type="ARBA" id="ARBA00002953"/>
    </source>
</evidence>
<dbReference type="InterPro" id="IPR037439">
    <property type="entry name" value="Branching_enzy"/>
</dbReference>
<dbReference type="InterPro" id="IPR017853">
    <property type="entry name" value="GH"/>
</dbReference>
<sequence length="753" mass="84000">MSRAWDGFRPIEPSANMRGTSGRSAEDGRLGDRIVLTGEQIDRLVEGRDDDPFATFGVHPADMGFTACVLLPGATSVVAQTLDGKAVGDLTALHPAGLFHGKVALRKRQPLRYVARYADGSDYALIDPYGFGPVLGPMDDHFLAEGAHARLFDKMGAHVMTHEGVAGVHFAVWAPNARRVSVVGDFNQWDGRRGAMRHRVDSGVWEIFLPAIEPGAPYKFEIVGADGVTLPLKADPFAYKSELRPSTASIVAAPLDHVWGDARHRDYWQKADARREPISIYEVHAGSWQLTDDGGFLDWDEMARRLIPYVVGMGFTHIEFLPISEYPYDPSWGYQTLGLYAPTARFGDPAGFARFVDGAHRAGVGVILDWVPAHFPTDEHGLAHFDGTALYEHADPKKGFHPDWNTAIYNFGRREVAQFLVNNALFWAERYHVDGLRVDAVASMLYLDYSREPGEWIPNDHGGRENVEAVAFLQEMNRALYAAQPGIMTIAEESTSWPNVSHPVESGGLGFGFKWNMGFMHDTLRYLQRDPVHRAHHHDDITFGLVYAFAENFVLALSHDEVVHGKSSLLHKMAGDDWQKFATLRAYYGLMWGYPGKKLLFMGQEFAQRGEWSEERALDWHLLDHGAHLGVQHLVGDLNRLYRSRPALHARDCEPEGFEWVLVDGAVDSVFAWQRRAPGAKPIVVISHFTPVLRHGYRMRLPSGGRWREILNSDAADYGGSGAGNMGMVMADETGWANITLPPFATLMFELDM</sequence>
<evidence type="ECO:0000256" key="4">
    <source>
        <dbReference type="ARBA" id="ARBA00009000"/>
    </source>
</evidence>
<evidence type="ECO:0000256" key="11">
    <source>
        <dbReference type="SAM" id="MobiDB-lite"/>
    </source>
</evidence>
<dbReference type="InterPro" id="IPR014756">
    <property type="entry name" value="Ig_E-set"/>
</dbReference>
<dbReference type="PANTHER" id="PTHR43651">
    <property type="entry name" value="1,4-ALPHA-GLUCAN-BRANCHING ENZYME"/>
    <property type="match status" value="1"/>
</dbReference>
<dbReference type="Pfam" id="PF22019">
    <property type="entry name" value="GlgB_N"/>
    <property type="match status" value="1"/>
</dbReference>
<keyword evidence="7 10" id="KW-0808">Transferase</keyword>
<comment type="catalytic activity">
    <reaction evidence="1 10">
        <text>Transfers a segment of a (1-&gt;4)-alpha-D-glucan chain to a primary hydroxy group in a similar glucan chain.</text>
        <dbReference type="EC" id="2.4.1.18"/>
    </reaction>
</comment>
<dbReference type="Pfam" id="PF02922">
    <property type="entry name" value="CBM_48"/>
    <property type="match status" value="1"/>
</dbReference>
<comment type="pathway">
    <text evidence="3 10">Glycan biosynthesis; glycogen biosynthesis.</text>
</comment>
<dbReference type="SUPFAM" id="SSF51011">
    <property type="entry name" value="Glycosyl hydrolase domain"/>
    <property type="match status" value="1"/>
</dbReference>
<dbReference type="InterPro" id="IPR054169">
    <property type="entry name" value="GlgB_N"/>
</dbReference>
<keyword evidence="6 10" id="KW-0328">Glycosyltransferase</keyword>
<evidence type="ECO:0000256" key="8">
    <source>
        <dbReference type="ARBA" id="ARBA00023056"/>
    </source>
</evidence>
<evidence type="ECO:0000313" key="14">
    <source>
        <dbReference type="Proteomes" id="UP001267638"/>
    </source>
</evidence>
<dbReference type="Proteomes" id="UP001267638">
    <property type="component" value="Unassembled WGS sequence"/>
</dbReference>
<feature type="active site" description="Proton donor" evidence="10">
    <location>
        <position position="492"/>
    </location>
</feature>